<feature type="region of interest" description="Disordered" evidence="1">
    <location>
        <begin position="1"/>
        <end position="30"/>
    </location>
</feature>
<dbReference type="EMBL" id="UZAN01048322">
    <property type="protein sequence ID" value="VDP86341.1"/>
    <property type="molecule type" value="Genomic_DNA"/>
</dbReference>
<feature type="region of interest" description="Disordered" evidence="1">
    <location>
        <begin position="152"/>
        <end position="228"/>
    </location>
</feature>
<dbReference type="OrthoDB" id="6263693at2759"/>
<organism evidence="4">
    <name type="scientific">Echinostoma caproni</name>
    <dbReference type="NCBI Taxonomy" id="27848"/>
    <lineage>
        <taxon>Eukaryota</taxon>
        <taxon>Metazoa</taxon>
        <taxon>Spiralia</taxon>
        <taxon>Lophotrochozoa</taxon>
        <taxon>Platyhelminthes</taxon>
        <taxon>Trematoda</taxon>
        <taxon>Digenea</taxon>
        <taxon>Plagiorchiida</taxon>
        <taxon>Echinostomata</taxon>
        <taxon>Echinostomatoidea</taxon>
        <taxon>Echinostomatidae</taxon>
        <taxon>Echinostoma</taxon>
    </lineage>
</organism>
<feature type="compositionally biased region" description="Low complexity" evidence="1">
    <location>
        <begin position="203"/>
        <end position="217"/>
    </location>
</feature>
<dbReference type="AlphaFoldDB" id="A0A183ASS6"/>
<evidence type="ECO:0000313" key="3">
    <source>
        <dbReference type="Proteomes" id="UP000272942"/>
    </source>
</evidence>
<gene>
    <name evidence="2" type="ORF">ECPE_LOCUS10011</name>
</gene>
<reference evidence="4" key="1">
    <citation type="submission" date="2016-06" db="UniProtKB">
        <authorList>
            <consortium name="WormBaseParasite"/>
        </authorList>
    </citation>
    <scope>IDENTIFICATION</scope>
</reference>
<sequence>MNEKQGNAENDRQLAIPESPDSTSVAVPRKGFTSKGVLHIAVRTSVVTKENGVVDSVLLDRDVHYDVPLDKAHQEKVTVEPSRALLALPEVVPAEKIDNADQQSQTVQSLASCEHRSVQSDHPSSQVSVMNTHKTSKLIIMPFEQKVRPVPEEVLSQSSATTPSSTSSSHQSFSRRSSLDWNQRVSINTPTRRVSEHEVNWIEPTEPSESSSSSSPESDVELDIKTRPSIIVNMDNSQGKRISISLAKLREDMKEYLSQEDA</sequence>
<feature type="compositionally biased region" description="Low complexity" evidence="1">
    <location>
        <begin position="156"/>
        <end position="176"/>
    </location>
</feature>
<feature type="compositionally biased region" description="Polar residues" evidence="1">
    <location>
        <begin position="179"/>
        <end position="192"/>
    </location>
</feature>
<dbReference type="Proteomes" id="UP000272942">
    <property type="component" value="Unassembled WGS sequence"/>
</dbReference>
<evidence type="ECO:0000313" key="2">
    <source>
        <dbReference type="EMBL" id="VDP86341.1"/>
    </source>
</evidence>
<name>A0A183ASS6_9TREM</name>
<evidence type="ECO:0000313" key="4">
    <source>
        <dbReference type="WBParaSite" id="ECPE_0001004301-mRNA-1"/>
    </source>
</evidence>
<reference evidence="2 3" key="2">
    <citation type="submission" date="2018-11" db="EMBL/GenBank/DDBJ databases">
        <authorList>
            <consortium name="Pathogen Informatics"/>
        </authorList>
    </citation>
    <scope>NUCLEOTIDE SEQUENCE [LARGE SCALE GENOMIC DNA]</scope>
    <source>
        <strain evidence="2 3">Egypt</strain>
    </source>
</reference>
<evidence type="ECO:0000256" key="1">
    <source>
        <dbReference type="SAM" id="MobiDB-lite"/>
    </source>
</evidence>
<protein>
    <submittedName>
        <fullName evidence="2 4">Uncharacterized protein</fullName>
    </submittedName>
</protein>
<proteinExistence type="predicted"/>
<dbReference type="WBParaSite" id="ECPE_0001004301-mRNA-1">
    <property type="protein sequence ID" value="ECPE_0001004301-mRNA-1"/>
    <property type="gene ID" value="ECPE_0001004301"/>
</dbReference>
<accession>A0A183ASS6</accession>
<keyword evidence="3" id="KW-1185">Reference proteome</keyword>